<feature type="region of interest" description="Disordered" evidence="1">
    <location>
        <begin position="476"/>
        <end position="514"/>
    </location>
</feature>
<dbReference type="EMBL" id="JADGKB010000010">
    <property type="protein sequence ID" value="KAJ3260612.1"/>
    <property type="molecule type" value="Genomic_DNA"/>
</dbReference>
<evidence type="ECO:0000256" key="1">
    <source>
        <dbReference type="SAM" id="MobiDB-lite"/>
    </source>
</evidence>
<proteinExistence type="predicted"/>
<feature type="compositionally biased region" description="Basic and acidic residues" evidence="1">
    <location>
        <begin position="416"/>
        <end position="427"/>
    </location>
</feature>
<feature type="compositionally biased region" description="Basic and acidic residues" evidence="1">
    <location>
        <begin position="206"/>
        <end position="321"/>
    </location>
</feature>
<sequence>MQSFKKKLFATRADGSDSSEGEIIIDISDNDTVSTLESETEEEQEVKIEPEPPVLEKKTIKLQKKDSRVKKSWADDPIESRGREKRHSEVFNRRSNDNATTSSKWAHDLFNEDDSDDDQERVRSFKRSNKGRKKDKSRKAAPSEAIKEKDSSKRAIDNRSVPDQDLPPIKQLNIEEKKEEIVEQPKVRRVLSQASKNQLLASISRPEARPIDRSVNEPKLDKEKSKEKQMETRHEKNEEKTDRVDRERYENIRLERNGERERNDLARQERNGERAEQLRLERNEHLKSEREKEYSERKDRSRDRSERYDRKEKERYDRNQKSSEVTLVDRNSNRSPKLDKQPKYEREVVVHEKIVVEKRAKTNLKRNSTSSQANDHTSNASIEKSDNPEELQDQIVSTASGWAIYNPSPKIELDMKKDVKSKSYDSNRKKRPATFQPPQQLINVQPMITQSGQMVLLTETGLMVPATPDMFQSYQQQYMYPPPPPEQTPYAYSYPSYYPGDGAAPNPEVSKKIS</sequence>
<dbReference type="AlphaFoldDB" id="A0AAD5UKJ4"/>
<dbReference type="Proteomes" id="UP001210925">
    <property type="component" value="Unassembled WGS sequence"/>
</dbReference>
<protein>
    <submittedName>
        <fullName evidence="2">Uncharacterized protein</fullName>
    </submittedName>
</protein>
<evidence type="ECO:0000313" key="2">
    <source>
        <dbReference type="EMBL" id="KAJ3260612.1"/>
    </source>
</evidence>
<comment type="caution">
    <text evidence="2">The sequence shown here is derived from an EMBL/GenBank/DDBJ whole genome shotgun (WGS) entry which is preliminary data.</text>
</comment>
<accession>A0AAD5UKJ4</accession>
<feature type="compositionally biased region" description="Basic and acidic residues" evidence="1">
    <location>
        <begin position="336"/>
        <end position="345"/>
    </location>
</feature>
<gene>
    <name evidence="2" type="ORF">HK103_000222</name>
</gene>
<feature type="region of interest" description="Disordered" evidence="1">
    <location>
        <begin position="357"/>
        <end position="392"/>
    </location>
</feature>
<feature type="compositionally biased region" description="Low complexity" evidence="1">
    <location>
        <begin position="488"/>
        <end position="499"/>
    </location>
</feature>
<keyword evidence="3" id="KW-1185">Reference proteome</keyword>
<feature type="compositionally biased region" description="Basic and acidic residues" evidence="1">
    <location>
        <begin position="173"/>
        <end position="186"/>
    </location>
</feature>
<feature type="compositionally biased region" description="Polar residues" evidence="1">
    <location>
        <begin position="322"/>
        <end position="335"/>
    </location>
</feature>
<feature type="compositionally biased region" description="Polar residues" evidence="1">
    <location>
        <begin position="365"/>
        <end position="382"/>
    </location>
</feature>
<feature type="compositionally biased region" description="Basic and acidic residues" evidence="1">
    <location>
        <begin position="72"/>
        <end position="96"/>
    </location>
</feature>
<feature type="compositionally biased region" description="Basic and acidic residues" evidence="1">
    <location>
        <begin position="45"/>
        <end position="66"/>
    </location>
</feature>
<reference evidence="2" key="1">
    <citation type="submission" date="2020-05" db="EMBL/GenBank/DDBJ databases">
        <title>Phylogenomic resolution of chytrid fungi.</title>
        <authorList>
            <person name="Stajich J.E."/>
            <person name="Amses K."/>
            <person name="Simmons R."/>
            <person name="Seto K."/>
            <person name="Myers J."/>
            <person name="Bonds A."/>
            <person name="Quandt C.A."/>
            <person name="Barry K."/>
            <person name="Liu P."/>
            <person name="Grigoriev I."/>
            <person name="Longcore J.E."/>
            <person name="James T.Y."/>
        </authorList>
    </citation>
    <scope>NUCLEOTIDE SEQUENCE</scope>
    <source>
        <strain evidence="2">PLAUS21</strain>
    </source>
</reference>
<evidence type="ECO:0000313" key="3">
    <source>
        <dbReference type="Proteomes" id="UP001210925"/>
    </source>
</evidence>
<feature type="region of interest" description="Disordered" evidence="1">
    <location>
        <begin position="1"/>
        <end position="345"/>
    </location>
</feature>
<feature type="compositionally biased region" description="Polar residues" evidence="1">
    <location>
        <begin position="192"/>
        <end position="201"/>
    </location>
</feature>
<feature type="compositionally biased region" description="Basic residues" evidence="1">
    <location>
        <begin position="124"/>
        <end position="139"/>
    </location>
</feature>
<feature type="compositionally biased region" description="Low complexity" evidence="1">
    <location>
        <begin position="16"/>
        <end position="37"/>
    </location>
</feature>
<feature type="region of interest" description="Disordered" evidence="1">
    <location>
        <begin position="416"/>
        <end position="438"/>
    </location>
</feature>
<name>A0AAD5UKJ4_9FUNG</name>
<feature type="compositionally biased region" description="Basic and acidic residues" evidence="1">
    <location>
        <begin position="145"/>
        <end position="162"/>
    </location>
</feature>
<organism evidence="2 3">
    <name type="scientific">Boothiomyces macroporosus</name>
    <dbReference type="NCBI Taxonomy" id="261099"/>
    <lineage>
        <taxon>Eukaryota</taxon>
        <taxon>Fungi</taxon>
        <taxon>Fungi incertae sedis</taxon>
        <taxon>Chytridiomycota</taxon>
        <taxon>Chytridiomycota incertae sedis</taxon>
        <taxon>Chytridiomycetes</taxon>
        <taxon>Rhizophydiales</taxon>
        <taxon>Terramycetaceae</taxon>
        <taxon>Boothiomyces</taxon>
    </lineage>
</organism>